<keyword evidence="4 10" id="KW-0812">Transmembrane</keyword>
<dbReference type="STRING" id="1754192.A0A1Y1XLR9"/>
<dbReference type="Proteomes" id="UP000193944">
    <property type="component" value="Unassembled WGS sequence"/>
</dbReference>
<reference evidence="11 12" key="2">
    <citation type="submission" date="2016-08" db="EMBL/GenBank/DDBJ databases">
        <title>Pervasive Adenine N6-methylation of Active Genes in Fungi.</title>
        <authorList>
            <consortium name="DOE Joint Genome Institute"/>
            <person name="Mondo S.J."/>
            <person name="Dannebaum R.O."/>
            <person name="Kuo R.C."/>
            <person name="Labutti K."/>
            <person name="Haridas S."/>
            <person name="Kuo A."/>
            <person name="Salamov A."/>
            <person name="Ahrendt S.R."/>
            <person name="Lipzen A."/>
            <person name="Sullivan W."/>
            <person name="Andreopoulos W.B."/>
            <person name="Clum A."/>
            <person name="Lindquist E."/>
            <person name="Daum C."/>
            <person name="Ramamoorthy G.K."/>
            <person name="Gryganskyi A."/>
            <person name="Culley D."/>
            <person name="Magnuson J.K."/>
            <person name="James T.Y."/>
            <person name="O'Malley M.A."/>
            <person name="Stajich J.E."/>
            <person name="Spatafora J.W."/>
            <person name="Visel A."/>
            <person name="Grigoriev I.V."/>
        </authorList>
    </citation>
    <scope>NUCLEOTIDE SEQUENCE [LARGE SCALE GENOMIC DNA]</scope>
    <source>
        <strain evidence="11 12">S4</strain>
    </source>
</reference>
<evidence type="ECO:0000256" key="7">
    <source>
        <dbReference type="ARBA" id="ARBA00023136"/>
    </source>
</evidence>
<evidence type="ECO:0000256" key="10">
    <source>
        <dbReference type="SAM" id="Phobius"/>
    </source>
</evidence>
<evidence type="ECO:0000256" key="8">
    <source>
        <dbReference type="ARBA" id="ARBA00023286"/>
    </source>
</evidence>
<comment type="caution">
    <text evidence="11">The sequence shown here is derived from an EMBL/GenBank/DDBJ whole genome shotgun (WGS) entry which is preliminary data.</text>
</comment>
<gene>
    <name evidence="11" type="ORF">BCR32DRAFT_264826</name>
</gene>
<dbReference type="GO" id="GO:0007165">
    <property type="term" value="P:signal transduction"/>
    <property type="evidence" value="ECO:0007669"/>
    <property type="project" value="UniProtKB-ARBA"/>
</dbReference>
<evidence type="ECO:0000256" key="9">
    <source>
        <dbReference type="ARBA" id="ARBA00023303"/>
    </source>
</evidence>
<evidence type="ECO:0000313" key="12">
    <source>
        <dbReference type="Proteomes" id="UP000193944"/>
    </source>
</evidence>
<sequence>MGNIIGGIMSKDPDDLFSYNTPKVVKVRDRRLGIPYYCFMICIFCYICYTVIANQRYLNTEEPGGGSIRTTLKVYDFEEEYEPVQMGTKEIKWIYWNAPQIVYPAGQDGSMFITTRVTESNLVYKKGNDFNESECNPFLPTKRSCRQTSVNPTTYYVADIESMTIMVEHTIRGNLLDITEVNKNLYGELLDEKDNVVWRFFPKDTKENTIKKGANYTIREEGIPGDIFSVGTLLKASGFSLDDPNNGDETYRYSGCVIVIIIEYNNNHEKIQYKYKPTLIKNAEMKVLELVNDINYVNKNILPTFTDNGLDNPNESVGWLEYNRHGIEIKFVQLGDIGVFDFMALCMNLVASIAMLSVASSVVESLMLYILPEKGIYRRFKYELTEDFSDIRDHNKLEKKELKEREKEISEKSGQA</sequence>
<dbReference type="GO" id="GO:0016020">
    <property type="term" value="C:membrane"/>
    <property type="evidence" value="ECO:0007669"/>
    <property type="project" value="TreeGrafter"/>
</dbReference>
<evidence type="ECO:0000256" key="1">
    <source>
        <dbReference type="ARBA" id="ARBA00004308"/>
    </source>
</evidence>
<dbReference type="GO" id="GO:0070588">
    <property type="term" value="P:calcium ion transmembrane transport"/>
    <property type="evidence" value="ECO:0007669"/>
    <property type="project" value="TreeGrafter"/>
</dbReference>
<dbReference type="GO" id="GO:0012505">
    <property type="term" value="C:endomembrane system"/>
    <property type="evidence" value="ECO:0007669"/>
    <property type="project" value="UniProtKB-SubCell"/>
</dbReference>
<evidence type="ECO:0000256" key="5">
    <source>
        <dbReference type="ARBA" id="ARBA00022989"/>
    </source>
</evidence>
<dbReference type="Pfam" id="PF00864">
    <property type="entry name" value="P2X_receptor"/>
    <property type="match status" value="1"/>
</dbReference>
<dbReference type="GO" id="GO:0015267">
    <property type="term" value="F:channel activity"/>
    <property type="evidence" value="ECO:0007669"/>
    <property type="project" value="UniProtKB-ARBA"/>
</dbReference>
<keyword evidence="6" id="KW-0406">Ion transport</keyword>
<dbReference type="AlphaFoldDB" id="A0A1Y1XLR9"/>
<name>A0A1Y1XLR9_9FUNG</name>
<evidence type="ECO:0000313" key="11">
    <source>
        <dbReference type="EMBL" id="ORX86671.1"/>
    </source>
</evidence>
<evidence type="ECO:0000256" key="4">
    <source>
        <dbReference type="ARBA" id="ARBA00022692"/>
    </source>
</evidence>
<keyword evidence="8" id="KW-1071">Ligand-gated ion channel</keyword>
<protein>
    <submittedName>
        <fullName evidence="11">Uncharacterized protein</fullName>
    </submittedName>
</protein>
<feature type="transmembrane region" description="Helical" evidence="10">
    <location>
        <begin position="349"/>
        <end position="371"/>
    </location>
</feature>
<feature type="transmembrane region" description="Helical" evidence="10">
    <location>
        <begin position="34"/>
        <end position="52"/>
    </location>
</feature>
<comment type="subcellular location">
    <subcellularLocation>
        <location evidence="1">Endomembrane system</location>
    </subcellularLocation>
</comment>
<keyword evidence="9" id="KW-0407">Ion channel</keyword>
<evidence type="ECO:0000256" key="2">
    <source>
        <dbReference type="ARBA" id="ARBA00009848"/>
    </source>
</evidence>
<keyword evidence="3" id="KW-0813">Transport</keyword>
<dbReference type="PANTHER" id="PTHR10125">
    <property type="entry name" value="P2X PURINOCEPTOR"/>
    <property type="match status" value="1"/>
</dbReference>
<proteinExistence type="inferred from homology"/>
<dbReference type="EMBL" id="MCFG01000018">
    <property type="protein sequence ID" value="ORX86671.1"/>
    <property type="molecule type" value="Genomic_DNA"/>
</dbReference>
<dbReference type="Gene3D" id="1.10.287.940">
    <property type="entry name" value="atp-gated p2x4 ion channel"/>
    <property type="match status" value="1"/>
</dbReference>
<evidence type="ECO:0000256" key="6">
    <source>
        <dbReference type="ARBA" id="ARBA00023065"/>
    </source>
</evidence>
<dbReference type="OrthoDB" id="494673at2759"/>
<organism evidence="11 12">
    <name type="scientific">Anaeromyces robustus</name>
    <dbReference type="NCBI Taxonomy" id="1754192"/>
    <lineage>
        <taxon>Eukaryota</taxon>
        <taxon>Fungi</taxon>
        <taxon>Fungi incertae sedis</taxon>
        <taxon>Chytridiomycota</taxon>
        <taxon>Chytridiomycota incertae sedis</taxon>
        <taxon>Neocallimastigomycetes</taxon>
        <taxon>Neocallimastigales</taxon>
        <taxon>Neocallimastigaceae</taxon>
        <taxon>Anaeromyces</taxon>
    </lineage>
</organism>
<comment type="similarity">
    <text evidence="2">Belongs to the P2X receptor family.</text>
</comment>
<dbReference type="InterPro" id="IPR059116">
    <property type="entry name" value="P2X_receptor"/>
</dbReference>
<keyword evidence="7 10" id="KW-0472">Membrane</keyword>
<accession>A0A1Y1XLR9</accession>
<dbReference type="PANTHER" id="PTHR10125:SF31">
    <property type="entry name" value="P2X RECEPTOR E"/>
    <property type="match status" value="1"/>
</dbReference>
<keyword evidence="12" id="KW-1185">Reference proteome</keyword>
<keyword evidence="5 10" id="KW-1133">Transmembrane helix</keyword>
<reference evidence="11 12" key="1">
    <citation type="submission" date="2016-08" db="EMBL/GenBank/DDBJ databases">
        <title>A Parts List for Fungal Cellulosomes Revealed by Comparative Genomics.</title>
        <authorList>
            <consortium name="DOE Joint Genome Institute"/>
            <person name="Haitjema C.H."/>
            <person name="Gilmore S.P."/>
            <person name="Henske J.K."/>
            <person name="Solomon K.V."/>
            <person name="De Groot R."/>
            <person name="Kuo A."/>
            <person name="Mondo S.J."/>
            <person name="Salamov A.A."/>
            <person name="Labutti K."/>
            <person name="Zhao Z."/>
            <person name="Chiniquy J."/>
            <person name="Barry K."/>
            <person name="Brewer H.M."/>
            <person name="Purvine S.O."/>
            <person name="Wright A.T."/>
            <person name="Boxma B."/>
            <person name="Van Alen T."/>
            <person name="Hackstein J.H."/>
            <person name="Baker S.E."/>
            <person name="Grigoriev I.V."/>
            <person name="O'Malley M.A."/>
        </authorList>
    </citation>
    <scope>NUCLEOTIDE SEQUENCE [LARGE SCALE GENOMIC DNA]</scope>
    <source>
        <strain evidence="11 12">S4</strain>
    </source>
</reference>
<evidence type="ECO:0000256" key="3">
    <source>
        <dbReference type="ARBA" id="ARBA00022448"/>
    </source>
</evidence>